<dbReference type="Proteomes" id="UP001213681">
    <property type="component" value="Unassembled WGS sequence"/>
</dbReference>
<accession>A0AAD6CDA6</accession>
<proteinExistence type="predicted"/>
<organism evidence="1 2">
    <name type="scientific">Penicillium daleae</name>
    <dbReference type="NCBI Taxonomy" id="63821"/>
    <lineage>
        <taxon>Eukaryota</taxon>
        <taxon>Fungi</taxon>
        <taxon>Dikarya</taxon>
        <taxon>Ascomycota</taxon>
        <taxon>Pezizomycotina</taxon>
        <taxon>Eurotiomycetes</taxon>
        <taxon>Eurotiomycetidae</taxon>
        <taxon>Eurotiales</taxon>
        <taxon>Aspergillaceae</taxon>
        <taxon>Penicillium</taxon>
    </lineage>
</organism>
<keyword evidence="1" id="KW-0808">Transferase</keyword>
<reference evidence="1" key="1">
    <citation type="submission" date="2022-12" db="EMBL/GenBank/DDBJ databases">
        <authorList>
            <person name="Petersen C."/>
        </authorList>
    </citation>
    <scope>NUCLEOTIDE SEQUENCE</scope>
    <source>
        <strain evidence="1">IBT 16125</strain>
    </source>
</reference>
<reference evidence="1" key="2">
    <citation type="journal article" date="2023" name="IMA Fungus">
        <title>Comparative genomic study of the Penicillium genus elucidates a diverse pangenome and 15 lateral gene transfer events.</title>
        <authorList>
            <person name="Petersen C."/>
            <person name="Sorensen T."/>
            <person name="Nielsen M.R."/>
            <person name="Sondergaard T.E."/>
            <person name="Sorensen J.L."/>
            <person name="Fitzpatrick D.A."/>
            <person name="Frisvad J.C."/>
            <person name="Nielsen K.L."/>
        </authorList>
    </citation>
    <scope>NUCLEOTIDE SEQUENCE</scope>
    <source>
        <strain evidence="1">IBT 16125</strain>
    </source>
</reference>
<protein>
    <submittedName>
        <fullName evidence="1">Protein kinase</fullName>
    </submittedName>
</protein>
<evidence type="ECO:0000313" key="2">
    <source>
        <dbReference type="Proteomes" id="UP001213681"/>
    </source>
</evidence>
<comment type="caution">
    <text evidence="1">The sequence shown here is derived from an EMBL/GenBank/DDBJ whole genome shotgun (WGS) entry which is preliminary data.</text>
</comment>
<name>A0AAD6CDA6_9EURO</name>
<evidence type="ECO:0000313" key="1">
    <source>
        <dbReference type="EMBL" id="KAJ5461176.1"/>
    </source>
</evidence>
<dbReference type="GO" id="GO:0016301">
    <property type="term" value="F:kinase activity"/>
    <property type="evidence" value="ECO:0007669"/>
    <property type="project" value="UniProtKB-KW"/>
</dbReference>
<sequence length="182" mass="21389">MSLSELSYRTVEKVLPEDLLKLSLIYILLALDFLYIEAKIVYTKNNIMLSIEDKLILVEFEEVERSSPSSYKIIRNQVIYSSRDLEILKGLFERKHLLYARNSNRKISDSHHLARIINSEYTIKFFDRDDIYRGKSFYMFREARRQFARYTIKFISLFYAEDALVATGKSSVCEGVTSRPLA</sequence>
<dbReference type="RefSeq" id="XP_056770218.1">
    <property type="nucleotide sequence ID" value="XM_056906111.1"/>
</dbReference>
<dbReference type="AlphaFoldDB" id="A0AAD6CDA6"/>
<dbReference type="EMBL" id="JAPVEA010000002">
    <property type="protein sequence ID" value="KAJ5461176.1"/>
    <property type="molecule type" value="Genomic_DNA"/>
</dbReference>
<keyword evidence="2" id="KW-1185">Reference proteome</keyword>
<keyword evidence="1" id="KW-0418">Kinase</keyword>
<dbReference type="GeneID" id="81596354"/>
<gene>
    <name evidence="1" type="ORF">N7458_002728</name>
</gene>